<dbReference type="AlphaFoldDB" id="A0A0A1UMX0"/>
<feature type="compositionally biased region" description="Polar residues" evidence="1">
    <location>
        <begin position="79"/>
        <end position="92"/>
    </location>
</feature>
<protein>
    <submittedName>
        <fullName evidence="3">Uncharacterized protein</fullName>
    </submittedName>
</protein>
<feature type="region of interest" description="Disordered" evidence="1">
    <location>
        <begin position="213"/>
        <end position="241"/>
    </location>
</feature>
<evidence type="ECO:0000313" key="3">
    <source>
        <dbReference type="EMBL" id="EXU96298.1"/>
    </source>
</evidence>
<evidence type="ECO:0000313" key="4">
    <source>
        <dbReference type="Proteomes" id="UP000030151"/>
    </source>
</evidence>
<dbReference type="Proteomes" id="UP000030151">
    <property type="component" value="Unassembled WGS sequence"/>
</dbReference>
<comment type="caution">
    <text evidence="3">The sequence shown here is derived from an EMBL/GenBank/DDBJ whole genome shotgun (WGS) entry which is preliminary data.</text>
</comment>
<feature type="signal peptide" evidence="2">
    <location>
        <begin position="1"/>
        <end position="17"/>
    </location>
</feature>
<dbReference type="OrthoDB" id="4936466at2759"/>
<proteinExistence type="predicted"/>
<feature type="chain" id="PRO_5001980991" evidence="2">
    <location>
        <begin position="18"/>
        <end position="343"/>
    </location>
</feature>
<organism evidence="3 4">
    <name type="scientific">Metarhizium robertsii</name>
    <dbReference type="NCBI Taxonomy" id="568076"/>
    <lineage>
        <taxon>Eukaryota</taxon>
        <taxon>Fungi</taxon>
        <taxon>Dikarya</taxon>
        <taxon>Ascomycota</taxon>
        <taxon>Pezizomycotina</taxon>
        <taxon>Sordariomycetes</taxon>
        <taxon>Hypocreomycetidae</taxon>
        <taxon>Hypocreales</taxon>
        <taxon>Clavicipitaceae</taxon>
        <taxon>Metarhizium</taxon>
    </lineage>
</organism>
<reference evidence="3 4" key="1">
    <citation type="submission" date="2014-02" db="EMBL/GenBank/DDBJ databases">
        <title>The genome sequence of the entomopathogenic fungus Metarhizium robertsii ARSEF 2575.</title>
        <authorList>
            <person name="Giuliano Garisto Donzelli B."/>
            <person name="Roe B.A."/>
            <person name="Macmil S.L."/>
            <person name="Krasnoff S.B."/>
            <person name="Gibson D.M."/>
        </authorList>
    </citation>
    <scope>NUCLEOTIDE SEQUENCE [LARGE SCALE GENOMIC DNA]</scope>
    <source>
        <strain evidence="3 4">ARSEF 2575</strain>
    </source>
</reference>
<keyword evidence="2" id="KW-0732">Signal</keyword>
<dbReference type="HOGENOM" id="CLU_809124_0_0_1"/>
<name>A0A0A1UMX0_9HYPO</name>
<evidence type="ECO:0000256" key="1">
    <source>
        <dbReference type="SAM" id="MobiDB-lite"/>
    </source>
</evidence>
<feature type="region of interest" description="Disordered" evidence="1">
    <location>
        <begin position="60"/>
        <end position="92"/>
    </location>
</feature>
<accession>A0A0A1UMX0</accession>
<feature type="compositionally biased region" description="Low complexity" evidence="1">
    <location>
        <begin position="223"/>
        <end position="236"/>
    </location>
</feature>
<dbReference type="EMBL" id="JELW01000051">
    <property type="protein sequence ID" value="EXU96298.1"/>
    <property type="molecule type" value="Genomic_DNA"/>
</dbReference>
<sequence>MLTYLILVVVPIYSVGSSPTSGLCMPAERLNNDDHAIDEITSFRTAALHASAATHVLSSVMSEPGAAPGEASRHASPIPTHSQHTNSNETQPCVPCATSTAIYLIQDSSFAKNDISSPSRTQNATLQPDAQPQPQVFEQLTDAISLQTLALQDRYWKSSYIFSPNGFSQPIEVDHVNGDLEANTLEDDHSHNLEHHQYTVPITTAEPPYVKSSTAHTVDMEDSQSNQTTSQHHTSSPEAFVPDVELFVDTTATNEGHEEPLTCTIAVSARRKELLSAAPRRAGDPLYYRTSAQAASLCPRVVHKSARMRKRYRSTSKITALPKDGTKGRAVAEELDASTCLDG</sequence>
<evidence type="ECO:0000256" key="2">
    <source>
        <dbReference type="SAM" id="SignalP"/>
    </source>
</evidence>
<gene>
    <name evidence="3" type="ORF">X797_010559</name>
</gene>